<dbReference type="InterPro" id="IPR020483">
    <property type="entry name" value="Uncharacterised_YgbA"/>
</dbReference>
<dbReference type="Pfam" id="PF11756">
    <property type="entry name" value="YgbA_NO"/>
    <property type="match status" value="1"/>
</dbReference>
<dbReference type="OrthoDB" id="164329at2"/>
<proteinExistence type="predicted"/>
<dbReference type="AlphaFoldDB" id="A0A095ZNA4"/>
<name>A0A095ZNA4_9BACT</name>
<dbReference type="RefSeq" id="WP_036872194.1">
    <property type="nucleotide sequence ID" value="NZ_JRNN01000035.1"/>
</dbReference>
<dbReference type="Proteomes" id="UP000029556">
    <property type="component" value="Unassembled WGS sequence"/>
</dbReference>
<organism evidence="1 2">
    <name type="scientific">Hoylesella buccalis DNF00853</name>
    <dbReference type="NCBI Taxonomy" id="1401074"/>
    <lineage>
        <taxon>Bacteria</taxon>
        <taxon>Pseudomonadati</taxon>
        <taxon>Bacteroidota</taxon>
        <taxon>Bacteroidia</taxon>
        <taxon>Bacteroidales</taxon>
        <taxon>Prevotellaceae</taxon>
        <taxon>Hoylesella</taxon>
    </lineage>
</organism>
<evidence type="ECO:0000313" key="1">
    <source>
        <dbReference type="EMBL" id="KGF35836.1"/>
    </source>
</evidence>
<protein>
    <submittedName>
        <fullName evidence="1">Nitrous oxide regulator</fullName>
    </submittedName>
</protein>
<comment type="caution">
    <text evidence="1">The sequence shown here is derived from an EMBL/GenBank/DDBJ whole genome shotgun (WGS) entry which is preliminary data.</text>
</comment>
<gene>
    <name evidence="1" type="ORF">HMPREF2137_03880</name>
</gene>
<evidence type="ECO:0000313" key="2">
    <source>
        <dbReference type="Proteomes" id="UP000029556"/>
    </source>
</evidence>
<dbReference type="NCBIfam" id="NF007714">
    <property type="entry name" value="PRK10410.1-2"/>
    <property type="match status" value="1"/>
</dbReference>
<dbReference type="EMBL" id="JRNN01000035">
    <property type="protein sequence ID" value="KGF35836.1"/>
    <property type="molecule type" value="Genomic_DNA"/>
</dbReference>
<reference evidence="1 2" key="1">
    <citation type="submission" date="2014-07" db="EMBL/GenBank/DDBJ databases">
        <authorList>
            <person name="McCorrison J."/>
            <person name="Sanka R."/>
            <person name="Torralba M."/>
            <person name="Gillis M."/>
            <person name="Haft D.H."/>
            <person name="Methe B."/>
            <person name="Sutton G."/>
            <person name="Nelson K.E."/>
        </authorList>
    </citation>
    <scope>NUCLEOTIDE SEQUENCE [LARGE SCALE GENOMIC DNA]</scope>
    <source>
        <strain evidence="1 2">DNF00853</strain>
    </source>
</reference>
<sequence>MTKIERDQETIRLMIDLYCRHHLRLNEVSEAYRQLGDYACERLQLCKFGEQKPACKDCSVHCYKPDMRQQIREVMRRAGPRMVFYALLATCRHLIQILCFSFKAGSIN</sequence>
<accession>A0A095ZNA4</accession>